<dbReference type="InterPro" id="IPR001478">
    <property type="entry name" value="PDZ"/>
</dbReference>
<dbReference type="PANTHER" id="PTHR32060:SF30">
    <property type="entry name" value="CARBOXY-TERMINAL PROCESSING PROTEASE CTPA"/>
    <property type="match status" value="1"/>
</dbReference>
<dbReference type="Gene3D" id="3.90.226.10">
    <property type="entry name" value="2-enoyl-CoA Hydratase, Chain A, domain 1"/>
    <property type="match status" value="1"/>
</dbReference>
<dbReference type="InterPro" id="IPR029045">
    <property type="entry name" value="ClpP/crotonase-like_dom_sf"/>
</dbReference>
<gene>
    <name evidence="2" type="ORF">OL497_14055</name>
</gene>
<keyword evidence="3" id="KW-1185">Reference proteome</keyword>
<evidence type="ECO:0000313" key="2">
    <source>
        <dbReference type="EMBL" id="MCW3485029.1"/>
    </source>
</evidence>
<dbReference type="InterPro" id="IPR036034">
    <property type="entry name" value="PDZ_sf"/>
</dbReference>
<dbReference type="SUPFAM" id="SSF52096">
    <property type="entry name" value="ClpP/crotonase"/>
    <property type="match status" value="1"/>
</dbReference>
<evidence type="ECO:0000313" key="3">
    <source>
        <dbReference type="Proteomes" id="UP001207742"/>
    </source>
</evidence>
<proteinExistence type="predicted"/>
<dbReference type="InterPro" id="IPR005151">
    <property type="entry name" value="Tail-specific_protease"/>
</dbReference>
<dbReference type="RefSeq" id="WP_264731006.1">
    <property type="nucleotide sequence ID" value="NZ_JAPDNR010000001.1"/>
</dbReference>
<name>A0ABT3IM26_9BACT</name>
<dbReference type="SMART" id="SM00228">
    <property type="entry name" value="PDZ"/>
    <property type="match status" value="1"/>
</dbReference>
<dbReference type="Pfam" id="PF00595">
    <property type="entry name" value="PDZ"/>
    <property type="match status" value="1"/>
</dbReference>
<organism evidence="2 3">
    <name type="scientific">Chitinophaga nivalis</name>
    <dbReference type="NCBI Taxonomy" id="2991709"/>
    <lineage>
        <taxon>Bacteria</taxon>
        <taxon>Pseudomonadati</taxon>
        <taxon>Bacteroidota</taxon>
        <taxon>Chitinophagia</taxon>
        <taxon>Chitinophagales</taxon>
        <taxon>Chitinophagaceae</taxon>
        <taxon>Chitinophaga</taxon>
    </lineage>
</organism>
<dbReference type="SUPFAM" id="SSF50156">
    <property type="entry name" value="PDZ domain-like"/>
    <property type="match status" value="1"/>
</dbReference>
<evidence type="ECO:0000259" key="1">
    <source>
        <dbReference type="PROSITE" id="PS50106"/>
    </source>
</evidence>
<sequence>MAPEKNTAALLADSIFLYAREVYLWNEQLPGAGQFNTGKYVISNDVLDHKRELFDITRFAVNPITGKSYEDHPFQPSEPKYSVIIGTGEQTSVADDPINTRLLSVSARFGINLVVTDDHAIYIKYVIKGSEAAAAGLKRGMRIWHINGKPVAANAAYYQYVQKVFSEATQLVLDGETAGNHHTYHLTYRRNNYFEPILKDTVLTQPSGRKVGYLAYLRFIDPNFGYKDLDLVMNDFTANNVSDVIIDLRYNGGGNLAELDRFANLLIPGSANGKIMRTERYNNVMKTGNTPLLHLQPLLGNNGLPVYLDGKLITYGDIDYTEAGNTTYFQKINGPGSLKKIYFIVSEETASAAELLISCLQPYVQTVLIGVSHKGAPAVVSTYGKPVGFFPLRIGPLHIYYSMFNNINARGEGDYYDGMRAALSVYDDPRYDLAESKEPGLEAALRLINGHARIAPRQAADGELHPGSWRNLNTPVQEPGIMKSYLRLKNGTIIKR</sequence>
<reference evidence="2 3" key="1">
    <citation type="submission" date="2022-10" db="EMBL/GenBank/DDBJ databases">
        <title>Chitinophaga nivalis PC15 sp. nov., isolated from Pyeongchang county, South Korea.</title>
        <authorList>
            <person name="Trinh H.N."/>
        </authorList>
    </citation>
    <scope>NUCLEOTIDE SEQUENCE [LARGE SCALE GENOMIC DNA]</scope>
    <source>
        <strain evidence="2 3">PC14</strain>
    </source>
</reference>
<accession>A0ABT3IM26</accession>
<dbReference type="PROSITE" id="PS50106">
    <property type="entry name" value="PDZ"/>
    <property type="match status" value="1"/>
</dbReference>
<dbReference type="Gene3D" id="2.30.42.10">
    <property type="match status" value="1"/>
</dbReference>
<protein>
    <submittedName>
        <fullName evidence="2">S41 family peptidase</fullName>
    </submittedName>
</protein>
<dbReference type="PANTHER" id="PTHR32060">
    <property type="entry name" value="TAIL-SPECIFIC PROTEASE"/>
    <property type="match status" value="1"/>
</dbReference>
<feature type="domain" description="PDZ" evidence="1">
    <location>
        <begin position="109"/>
        <end position="151"/>
    </location>
</feature>
<dbReference type="EMBL" id="JAPDNS010000001">
    <property type="protein sequence ID" value="MCW3485029.1"/>
    <property type="molecule type" value="Genomic_DNA"/>
</dbReference>
<dbReference type="Pfam" id="PF03572">
    <property type="entry name" value="Peptidase_S41"/>
    <property type="match status" value="1"/>
</dbReference>
<comment type="caution">
    <text evidence="2">The sequence shown here is derived from an EMBL/GenBank/DDBJ whole genome shotgun (WGS) entry which is preliminary data.</text>
</comment>
<dbReference type="Proteomes" id="UP001207742">
    <property type="component" value="Unassembled WGS sequence"/>
</dbReference>
<dbReference type="Gene3D" id="3.30.750.170">
    <property type="match status" value="1"/>
</dbReference>